<keyword evidence="2" id="KW-1185">Reference proteome</keyword>
<dbReference type="KEGG" id="tvs:TRAVEDRAFT_54821"/>
<dbReference type="GeneID" id="19417549"/>
<gene>
    <name evidence="1" type="ORF">TRAVEDRAFT_54821</name>
</gene>
<dbReference type="Proteomes" id="UP000054317">
    <property type="component" value="Unassembled WGS sequence"/>
</dbReference>
<dbReference type="AlphaFoldDB" id="R7S631"/>
<reference evidence="2" key="1">
    <citation type="journal article" date="2012" name="Science">
        <title>The Paleozoic origin of enzymatic lignin decomposition reconstructed from 31 fungal genomes.</title>
        <authorList>
            <person name="Floudas D."/>
            <person name="Binder M."/>
            <person name="Riley R."/>
            <person name="Barry K."/>
            <person name="Blanchette R.A."/>
            <person name="Henrissat B."/>
            <person name="Martinez A.T."/>
            <person name="Otillar R."/>
            <person name="Spatafora J.W."/>
            <person name="Yadav J.S."/>
            <person name="Aerts A."/>
            <person name="Benoit I."/>
            <person name="Boyd A."/>
            <person name="Carlson A."/>
            <person name="Copeland A."/>
            <person name="Coutinho P.M."/>
            <person name="de Vries R.P."/>
            <person name="Ferreira P."/>
            <person name="Findley K."/>
            <person name="Foster B."/>
            <person name="Gaskell J."/>
            <person name="Glotzer D."/>
            <person name="Gorecki P."/>
            <person name="Heitman J."/>
            <person name="Hesse C."/>
            <person name="Hori C."/>
            <person name="Igarashi K."/>
            <person name="Jurgens J.A."/>
            <person name="Kallen N."/>
            <person name="Kersten P."/>
            <person name="Kohler A."/>
            <person name="Kuees U."/>
            <person name="Kumar T.K.A."/>
            <person name="Kuo A."/>
            <person name="LaButti K."/>
            <person name="Larrondo L.F."/>
            <person name="Lindquist E."/>
            <person name="Ling A."/>
            <person name="Lombard V."/>
            <person name="Lucas S."/>
            <person name="Lundell T."/>
            <person name="Martin R."/>
            <person name="McLaughlin D.J."/>
            <person name="Morgenstern I."/>
            <person name="Morin E."/>
            <person name="Murat C."/>
            <person name="Nagy L.G."/>
            <person name="Nolan M."/>
            <person name="Ohm R.A."/>
            <person name="Patyshakuliyeva A."/>
            <person name="Rokas A."/>
            <person name="Ruiz-Duenas F.J."/>
            <person name="Sabat G."/>
            <person name="Salamov A."/>
            <person name="Samejima M."/>
            <person name="Schmutz J."/>
            <person name="Slot J.C."/>
            <person name="St John F."/>
            <person name="Stenlid J."/>
            <person name="Sun H."/>
            <person name="Sun S."/>
            <person name="Syed K."/>
            <person name="Tsang A."/>
            <person name="Wiebenga A."/>
            <person name="Young D."/>
            <person name="Pisabarro A."/>
            <person name="Eastwood D.C."/>
            <person name="Martin F."/>
            <person name="Cullen D."/>
            <person name="Grigoriev I.V."/>
            <person name="Hibbett D.S."/>
        </authorList>
    </citation>
    <scope>NUCLEOTIDE SEQUENCE [LARGE SCALE GENOMIC DNA]</scope>
    <source>
        <strain evidence="2">FP-101664</strain>
    </source>
</reference>
<organism evidence="1 2">
    <name type="scientific">Trametes versicolor (strain FP-101664)</name>
    <name type="common">White-rot fungus</name>
    <name type="synonym">Coriolus versicolor</name>
    <dbReference type="NCBI Taxonomy" id="717944"/>
    <lineage>
        <taxon>Eukaryota</taxon>
        <taxon>Fungi</taxon>
        <taxon>Dikarya</taxon>
        <taxon>Basidiomycota</taxon>
        <taxon>Agaricomycotina</taxon>
        <taxon>Agaricomycetes</taxon>
        <taxon>Polyporales</taxon>
        <taxon>Polyporaceae</taxon>
        <taxon>Trametes</taxon>
    </lineage>
</organism>
<evidence type="ECO:0000313" key="1">
    <source>
        <dbReference type="EMBL" id="EIW51171.1"/>
    </source>
</evidence>
<dbReference type="OMA" id="HRAEIND"/>
<protein>
    <submittedName>
        <fullName evidence="1">Uncharacterized protein</fullName>
    </submittedName>
</protein>
<dbReference type="EMBL" id="JH711992">
    <property type="protein sequence ID" value="EIW51171.1"/>
    <property type="molecule type" value="Genomic_DNA"/>
</dbReference>
<proteinExistence type="predicted"/>
<sequence>MSHPTEPDALQQACMALDAYDLAQLPPTPTWGAQRDAHSVNSERADYPWGEPEHLPFPQVEVLTLNEPTPEGKVRFQVVTRQPIEGLLKCNGDNDVNVDLHLLVRGETGGLRSTSIEFPRSLAEVRGARDETWLEEFERVLDWFPEMDAEQRQVLLETVYIYDWFHRAEINDELGIVWRDFQGARTSALLGSWFSPVRAEEILSWLIEWAQTRIPSAFPVQADGSVQSSDVADTDDIALGEQVPRAQDGH</sequence>
<accession>R7S631</accession>
<evidence type="ECO:0000313" key="2">
    <source>
        <dbReference type="Proteomes" id="UP000054317"/>
    </source>
</evidence>
<dbReference type="RefSeq" id="XP_008045943.1">
    <property type="nucleotide sequence ID" value="XM_008047752.1"/>
</dbReference>
<name>R7S631_TRAVS</name>